<feature type="region of interest" description="Disordered" evidence="2">
    <location>
        <begin position="669"/>
        <end position="732"/>
    </location>
</feature>
<feature type="transmembrane region" description="Helical" evidence="3">
    <location>
        <begin position="145"/>
        <end position="163"/>
    </location>
</feature>
<dbReference type="Proteomes" id="UP001212841">
    <property type="component" value="Unassembled WGS sequence"/>
</dbReference>
<name>A0AAD5X434_9FUNG</name>
<protein>
    <recommendedName>
        <fullName evidence="4">TmcB/TmcC TPR repeats domain-containing protein</fullName>
    </recommendedName>
</protein>
<keyword evidence="6" id="KW-1185">Reference proteome</keyword>
<evidence type="ECO:0000259" key="4">
    <source>
        <dbReference type="Pfam" id="PF25474"/>
    </source>
</evidence>
<dbReference type="PANTHER" id="PTHR31600:SF2">
    <property type="entry name" value="GAMETE ENRICHED GENE 10 PROTEIN-RELATED"/>
    <property type="match status" value="1"/>
</dbReference>
<evidence type="ECO:0000256" key="3">
    <source>
        <dbReference type="SAM" id="Phobius"/>
    </source>
</evidence>
<dbReference type="InterPro" id="IPR057352">
    <property type="entry name" value="TPR_TmcB/C"/>
</dbReference>
<evidence type="ECO:0000256" key="2">
    <source>
        <dbReference type="SAM" id="MobiDB-lite"/>
    </source>
</evidence>
<organism evidence="5 6">
    <name type="scientific">Rhizophlyctis rosea</name>
    <dbReference type="NCBI Taxonomy" id="64517"/>
    <lineage>
        <taxon>Eukaryota</taxon>
        <taxon>Fungi</taxon>
        <taxon>Fungi incertae sedis</taxon>
        <taxon>Chytridiomycota</taxon>
        <taxon>Chytridiomycota incertae sedis</taxon>
        <taxon>Chytridiomycetes</taxon>
        <taxon>Rhizophlyctidales</taxon>
        <taxon>Rhizophlyctidaceae</taxon>
        <taxon>Rhizophlyctis</taxon>
    </lineage>
</organism>
<evidence type="ECO:0000313" key="5">
    <source>
        <dbReference type="EMBL" id="KAJ3054137.1"/>
    </source>
</evidence>
<reference evidence="5" key="1">
    <citation type="submission" date="2020-05" db="EMBL/GenBank/DDBJ databases">
        <title>Phylogenomic resolution of chytrid fungi.</title>
        <authorList>
            <person name="Stajich J.E."/>
            <person name="Amses K."/>
            <person name="Simmons R."/>
            <person name="Seto K."/>
            <person name="Myers J."/>
            <person name="Bonds A."/>
            <person name="Quandt C.A."/>
            <person name="Barry K."/>
            <person name="Liu P."/>
            <person name="Grigoriev I."/>
            <person name="Longcore J.E."/>
            <person name="James T.Y."/>
        </authorList>
    </citation>
    <scope>NUCLEOTIDE SEQUENCE</scope>
    <source>
        <strain evidence="5">JEL0318</strain>
    </source>
</reference>
<feature type="transmembrane region" description="Helical" evidence="3">
    <location>
        <begin position="44"/>
        <end position="64"/>
    </location>
</feature>
<sequence length="1350" mass="151709">MSYQNNAIPPKFAFGGTGVKAVPQSGAVEFVAFTVLHEITQSKLVNNIISVSLIFFTEIQYLAYTFEPKLGFHSLPEWMPYLFSPLRYQPTSGKDFRALFYFACFLYLFSLVLQISVGLSAHGVKIPSKAPVHICRPLTRLSHSVLFLPILEILLRGLLIYDYDGESSLTYLWKDRSRFSKDLEIPVLAGIGLVYLAVQAPFISSMHFQMTPSTKNLNNRTTGRIDGLSAILRIILAVTHQVVRIEASAQIAVVTISAFMLFYLVARYQPSYSNWVNDLRCGIFMATFVTGIIGGIGKSVGFYDAAGFVVMVAMMVPAFVCGFGGSALMRYHVTKGVYGRLKARQAPDSPQSKDSLEKSSFSKIKISRPHDIESARQPHLPLALSSPAQEDLDIFSNLEDIVTTRVPRPVPIFRSVSDVELACRFLQNIYQPDKKTLTAAYAIFAAGLEQFPDSAWLCLIMAEYTRAFGLRDRSQVAQYMHQAKLSHPALDDRFFIFVQERQLEQEDRKGDLDVSSWNLKRHSELIALEENARKWHLESLLALKSMWEYLKSDSAAADCLPYILEQLARNRGNAKKFYQQMLSKYPNSKQVLRKYSSYLIAVENDCEQAKKLLERAEDIENAEARQKTMQSANMRLRDEAYAGDPNDQEARHIRDMVPAIELENQYPTADRFGLAPPSETDSRAGRTSVGFSDQHEGNNQLFLPSTNNSQPRRTSLAASSLPPVHENSASVEDSVKRTLDFAPVGSEADVSNAAEGYHEDDVAIQKTSLMNKEREWKRGPGSLPSAPSATSSQRETRQYKYLKGILDARLTLPIDKAQTFINVSFVMYFRQIKDIATGKLIATSPQAVKEARIQLTINRTVSFLYGRWRDQFIPTLMQYNLNDEATIKVKRILPNGGSIVSYNAYFLAQELLSHAMWITNRTMAEFFTPAFTNSPHLNFWLRNAETINRAFNDVARKGYLDFLHDTTANMNVMIGLLVAVPIAVLLFGMFVLRPTILKNTQREVQIASMALQLPRKFINERIEALELEVENIMEEIAEVEQTQMGHATAFTSTSGTLPPAAIMRGHSKRTMIKNAAFGLLLVAITGAVMFIPPLQQSYKSRDLIVLIEQLSARAFVATSTAMFASEVMSADTDVWLPGDPKMWLQDYADQYRNIDEIIMLDGGGVPSIQRFKKPYTFIYQEGLCYVTTSKNACDVGNRPYYPQVGLSQQTVYSNLVQISATWYNAVIQFLNLTPDQLPTMGIGYLVLITELMEDITGAAPTLNSLLTSEINTENNSARALNIFFFCLSLLILIASYVFIFRWTTNKLKEKLLIISDLYFSLPVALVQSIPDLKRFLESGGAIIPATDKRK</sequence>
<dbReference type="EMBL" id="JADGJD010000156">
    <property type="protein sequence ID" value="KAJ3054137.1"/>
    <property type="molecule type" value="Genomic_DNA"/>
</dbReference>
<keyword evidence="3" id="KW-0472">Membrane</keyword>
<feature type="transmembrane region" description="Helical" evidence="3">
    <location>
        <begin position="278"/>
        <end position="296"/>
    </location>
</feature>
<evidence type="ECO:0000256" key="1">
    <source>
        <dbReference type="SAM" id="Coils"/>
    </source>
</evidence>
<keyword evidence="3" id="KW-0812">Transmembrane</keyword>
<feature type="transmembrane region" description="Helical" evidence="3">
    <location>
        <begin position="972"/>
        <end position="992"/>
    </location>
</feature>
<feature type="coiled-coil region" evidence="1">
    <location>
        <begin position="599"/>
        <end position="639"/>
    </location>
</feature>
<comment type="caution">
    <text evidence="5">The sequence shown here is derived from an EMBL/GenBank/DDBJ whole genome shotgun (WGS) entry which is preliminary data.</text>
</comment>
<keyword evidence="1" id="KW-0175">Coiled coil</keyword>
<accession>A0AAD5X434</accession>
<feature type="domain" description="TmcB/TmcC TPR repeats" evidence="4">
    <location>
        <begin position="529"/>
        <end position="625"/>
    </location>
</feature>
<feature type="transmembrane region" description="Helical" evidence="3">
    <location>
        <begin position="183"/>
        <end position="204"/>
    </location>
</feature>
<gene>
    <name evidence="5" type="ORF">HK097_002567</name>
</gene>
<feature type="region of interest" description="Disordered" evidence="2">
    <location>
        <begin position="774"/>
        <end position="795"/>
    </location>
</feature>
<feature type="compositionally biased region" description="Polar residues" evidence="2">
    <location>
        <begin position="697"/>
        <end position="718"/>
    </location>
</feature>
<feature type="transmembrane region" description="Helical" evidence="3">
    <location>
        <begin position="308"/>
        <end position="331"/>
    </location>
</feature>
<keyword evidence="3" id="KW-1133">Transmembrane helix</keyword>
<dbReference type="Pfam" id="PF25474">
    <property type="entry name" value="TPR_TmcB"/>
    <property type="match status" value="1"/>
</dbReference>
<proteinExistence type="predicted"/>
<feature type="transmembrane region" description="Helical" evidence="3">
    <location>
        <begin position="98"/>
        <end position="124"/>
    </location>
</feature>
<feature type="transmembrane region" description="Helical" evidence="3">
    <location>
        <begin position="1071"/>
        <end position="1091"/>
    </location>
</feature>
<feature type="coiled-coil region" evidence="1">
    <location>
        <begin position="1015"/>
        <end position="1042"/>
    </location>
</feature>
<dbReference type="InterPro" id="IPR052994">
    <property type="entry name" value="Tiny_macrocysts_regulators"/>
</dbReference>
<feature type="transmembrane region" description="Helical" evidence="3">
    <location>
        <begin position="249"/>
        <end position="266"/>
    </location>
</feature>
<evidence type="ECO:0000313" key="6">
    <source>
        <dbReference type="Proteomes" id="UP001212841"/>
    </source>
</evidence>
<dbReference type="PANTHER" id="PTHR31600">
    <property type="entry name" value="TINY MACROCYSTS PROTEIN B-RELATED"/>
    <property type="match status" value="1"/>
</dbReference>
<feature type="transmembrane region" description="Helical" evidence="3">
    <location>
        <begin position="1279"/>
        <end position="1299"/>
    </location>
</feature>